<dbReference type="RefSeq" id="XP_045961279.1">
    <property type="nucleotide sequence ID" value="XM_046106735.1"/>
</dbReference>
<dbReference type="PANTHER" id="PTHR43056:SF10">
    <property type="entry name" value="COCE_NOND FAMILY, PUTATIVE (AFU_ORTHOLOGUE AFUA_7G00600)-RELATED"/>
    <property type="match status" value="1"/>
</dbReference>
<dbReference type="SUPFAM" id="SSF49785">
    <property type="entry name" value="Galactose-binding domain-like"/>
    <property type="match status" value="1"/>
</dbReference>
<evidence type="ECO:0000256" key="1">
    <source>
        <dbReference type="ARBA" id="ARBA00022801"/>
    </source>
</evidence>
<dbReference type="Pfam" id="PF02129">
    <property type="entry name" value="Peptidase_S15"/>
    <property type="match status" value="1"/>
</dbReference>
<gene>
    <name evidence="3" type="ORF">BKA67DRAFT_655339</name>
</gene>
<dbReference type="InterPro" id="IPR005674">
    <property type="entry name" value="CocE/Ser_esterase"/>
</dbReference>
<dbReference type="Pfam" id="PF08530">
    <property type="entry name" value="PepX_C"/>
    <property type="match status" value="1"/>
</dbReference>
<dbReference type="SUPFAM" id="SSF53474">
    <property type="entry name" value="alpha/beta-Hydrolases"/>
    <property type="match status" value="1"/>
</dbReference>
<evidence type="ECO:0000259" key="2">
    <source>
        <dbReference type="SMART" id="SM00939"/>
    </source>
</evidence>
<dbReference type="SMART" id="SM00939">
    <property type="entry name" value="PepX_C"/>
    <property type="match status" value="1"/>
</dbReference>
<dbReference type="InterPro" id="IPR029058">
    <property type="entry name" value="AB_hydrolase_fold"/>
</dbReference>
<keyword evidence="4" id="KW-1185">Reference proteome</keyword>
<dbReference type="Gene3D" id="1.10.3020.20">
    <property type="match status" value="1"/>
</dbReference>
<dbReference type="Proteomes" id="UP000758603">
    <property type="component" value="Unassembled WGS sequence"/>
</dbReference>
<dbReference type="Gene3D" id="2.60.120.260">
    <property type="entry name" value="Galactose-binding domain-like"/>
    <property type="match status" value="1"/>
</dbReference>
<proteinExistence type="predicted"/>
<comment type="caution">
    <text evidence="3">The sequence shown here is derived from an EMBL/GenBank/DDBJ whole genome shotgun (WGS) entry which is preliminary data.</text>
</comment>
<reference evidence="3" key="1">
    <citation type="journal article" date="2021" name="Nat. Commun.">
        <title>Genetic determinants of endophytism in the Arabidopsis root mycobiome.</title>
        <authorList>
            <person name="Mesny F."/>
            <person name="Miyauchi S."/>
            <person name="Thiergart T."/>
            <person name="Pickel B."/>
            <person name="Atanasova L."/>
            <person name="Karlsson M."/>
            <person name="Huettel B."/>
            <person name="Barry K.W."/>
            <person name="Haridas S."/>
            <person name="Chen C."/>
            <person name="Bauer D."/>
            <person name="Andreopoulos W."/>
            <person name="Pangilinan J."/>
            <person name="LaButti K."/>
            <person name="Riley R."/>
            <person name="Lipzen A."/>
            <person name="Clum A."/>
            <person name="Drula E."/>
            <person name="Henrissat B."/>
            <person name="Kohler A."/>
            <person name="Grigoriev I.V."/>
            <person name="Martin F.M."/>
            <person name="Hacquard S."/>
        </authorList>
    </citation>
    <scope>NUCLEOTIDE SEQUENCE</scope>
    <source>
        <strain evidence="3">MPI-SDFR-AT-0073</strain>
    </source>
</reference>
<dbReference type="InterPro" id="IPR000383">
    <property type="entry name" value="Xaa-Pro-like_dom"/>
</dbReference>
<feature type="domain" description="Xaa-Pro dipeptidyl-peptidase C-terminal" evidence="2">
    <location>
        <begin position="332"/>
        <end position="586"/>
    </location>
</feature>
<dbReference type="InterPro" id="IPR013736">
    <property type="entry name" value="Xaa-Pro_dipept_C"/>
</dbReference>
<dbReference type="PANTHER" id="PTHR43056">
    <property type="entry name" value="PEPTIDASE S9 PROLYL OLIGOPEPTIDASE"/>
    <property type="match status" value="1"/>
</dbReference>
<evidence type="ECO:0000313" key="3">
    <source>
        <dbReference type="EMBL" id="KAH6657045.1"/>
    </source>
</evidence>
<keyword evidence="1 3" id="KW-0378">Hydrolase</keyword>
<evidence type="ECO:0000313" key="4">
    <source>
        <dbReference type="Proteomes" id="UP000758603"/>
    </source>
</evidence>
<sequence>MSASITKAPIVPIGLPEIGQGGYTGLDERSEVLPAGWKYPDPRSKPLTSAIYVEHDVPITMRDGAVLRADIYRPPPSASGEPSEKIPAILCWSPFGKKFNGLMSLSLMTPWDLGIPAGTLSGLEKFESIDPADWVPHGFAVVNIDNRGAGDSDGTMVIMGTQEAEDGYDTIEVLAKFPWCNGAIGMAGNSHLAIAQWFIAALQPPSLKAIAPWEGCGDLFREQFARGGIYAGDLFDLLIARHMLKGRHGMESFREKFAEQPLADAWWNDKRPDMTRISVPTYMTGTWTNTMHGMGVIRGWMDVSTEDKWLRWHGTQEWYDMYGNKDGAQELMQFFDRYLKGIENGWEKTPQVRLAALRFGQNDPIEDIVEAEFPMKRTDYKQLYLNADNTISPSQPTEPATISYNSESAESASFTYTFQETTRLIGIPKAVVYISCDDLDDMDVYVFIEKLDTSGQAMTNLNIPWKGIPVKSFDDFDAQQRTEVVTYKGPVGIIRASYRAIDESKSIHRNWPYHPHEEEDKIEPGTVVRLDIGIWAMGIQYEAGEGLRVSISGRSHAVSNFGTLDHVKNKGKHVVHLGGNHPSHVVLPFV</sequence>
<dbReference type="AlphaFoldDB" id="A0A9P8US58"/>
<dbReference type="EMBL" id="JAGPXC010000002">
    <property type="protein sequence ID" value="KAH6657045.1"/>
    <property type="molecule type" value="Genomic_DNA"/>
</dbReference>
<dbReference type="InterPro" id="IPR050585">
    <property type="entry name" value="Xaa-Pro_dipeptidyl-ppase/CocE"/>
</dbReference>
<accession>A0A9P8US58</accession>
<dbReference type="OrthoDB" id="2578740at2759"/>
<organism evidence="3 4">
    <name type="scientific">Truncatella angustata</name>
    <dbReference type="NCBI Taxonomy" id="152316"/>
    <lineage>
        <taxon>Eukaryota</taxon>
        <taxon>Fungi</taxon>
        <taxon>Dikarya</taxon>
        <taxon>Ascomycota</taxon>
        <taxon>Pezizomycotina</taxon>
        <taxon>Sordariomycetes</taxon>
        <taxon>Xylariomycetidae</taxon>
        <taxon>Amphisphaeriales</taxon>
        <taxon>Sporocadaceae</taxon>
        <taxon>Truncatella</taxon>
    </lineage>
</organism>
<dbReference type="NCBIfam" id="TIGR00976">
    <property type="entry name" value="CocE_NonD"/>
    <property type="match status" value="1"/>
</dbReference>
<dbReference type="GO" id="GO:0008239">
    <property type="term" value="F:dipeptidyl-peptidase activity"/>
    <property type="evidence" value="ECO:0007669"/>
    <property type="project" value="InterPro"/>
</dbReference>
<dbReference type="GeneID" id="70135626"/>
<dbReference type="Gene3D" id="3.40.50.1820">
    <property type="entry name" value="alpha/beta hydrolase"/>
    <property type="match status" value="1"/>
</dbReference>
<protein>
    <submittedName>
        <fullName evidence="3">Alpha/Beta hydrolase protein</fullName>
    </submittedName>
</protein>
<name>A0A9P8US58_9PEZI</name>
<dbReference type="InterPro" id="IPR008979">
    <property type="entry name" value="Galactose-bd-like_sf"/>
</dbReference>